<evidence type="ECO:0000259" key="3">
    <source>
        <dbReference type="Pfam" id="PF09976"/>
    </source>
</evidence>
<keyword evidence="5" id="KW-1185">Reference proteome</keyword>
<organism evidence="4 5">
    <name type="scientific">Blastochloris sulfoviridis</name>
    <dbReference type="NCBI Taxonomy" id="50712"/>
    <lineage>
        <taxon>Bacteria</taxon>
        <taxon>Pseudomonadati</taxon>
        <taxon>Pseudomonadota</taxon>
        <taxon>Alphaproteobacteria</taxon>
        <taxon>Hyphomicrobiales</taxon>
        <taxon>Blastochloridaceae</taxon>
        <taxon>Blastochloris</taxon>
    </lineage>
</organism>
<feature type="transmembrane region" description="Helical" evidence="2">
    <location>
        <begin position="24"/>
        <end position="42"/>
    </location>
</feature>
<dbReference type="Pfam" id="PF09976">
    <property type="entry name" value="TPR_21"/>
    <property type="match status" value="1"/>
</dbReference>
<dbReference type="OrthoDB" id="7173339at2"/>
<proteinExistence type="predicted"/>
<keyword evidence="2" id="KW-0812">Transmembrane</keyword>
<reference evidence="4 5" key="1">
    <citation type="submission" date="2019-09" db="EMBL/GenBank/DDBJ databases">
        <title>Draft Whole-Genome sequence of Blastochloris sulfoviridis DSM 729.</title>
        <authorList>
            <person name="Meyer T.E."/>
            <person name="Kyndt J.A."/>
        </authorList>
    </citation>
    <scope>NUCLEOTIDE SEQUENCE [LARGE SCALE GENOMIC DNA]</scope>
    <source>
        <strain evidence="4 5">DSM 729</strain>
    </source>
</reference>
<dbReference type="AlphaFoldDB" id="A0A5M6I3W4"/>
<feature type="compositionally biased region" description="Basic and acidic residues" evidence="1">
    <location>
        <begin position="220"/>
        <end position="248"/>
    </location>
</feature>
<keyword evidence="2" id="KW-1133">Transmembrane helix</keyword>
<evidence type="ECO:0000256" key="2">
    <source>
        <dbReference type="SAM" id="Phobius"/>
    </source>
</evidence>
<dbReference type="InterPro" id="IPR018704">
    <property type="entry name" value="SecYEG/CpoB_TPR"/>
</dbReference>
<sequence>MSDIFREVEEEVRREKLRALWDKYGGLVLALAVAIVIGVAGWRGWEWWQHRQAEAAGVRFEAALRLAAEGKTAESEAALASLQGDGPGGYALLSRLTRADVLSATDKAAAVAAYDAIAADSGAPALIRDLAQVRAGLILIDSAPYAEMKPRLEPLGSAASAYRHTARELLAASAWKAGERSEAMKWTDMLMSDPAASSSLRLRGEILRELLSTGGAPKAAKAEPAKAEPAKTEPAKTEPAKTEPAKAN</sequence>
<accession>A0A5M6I3W4</accession>
<evidence type="ECO:0000256" key="1">
    <source>
        <dbReference type="SAM" id="MobiDB-lite"/>
    </source>
</evidence>
<gene>
    <name evidence="4" type="ORF">F1193_03465</name>
</gene>
<evidence type="ECO:0000313" key="4">
    <source>
        <dbReference type="EMBL" id="KAA5602904.1"/>
    </source>
</evidence>
<feature type="domain" description="Ancillary SecYEG translocon subunit/Cell division coordinator CpoB TPR" evidence="3">
    <location>
        <begin position="19"/>
        <end position="167"/>
    </location>
</feature>
<name>A0A5M6I3W4_9HYPH</name>
<feature type="region of interest" description="Disordered" evidence="1">
    <location>
        <begin position="213"/>
        <end position="248"/>
    </location>
</feature>
<dbReference type="Proteomes" id="UP000323886">
    <property type="component" value="Unassembled WGS sequence"/>
</dbReference>
<keyword evidence="2" id="KW-0472">Membrane</keyword>
<protein>
    <submittedName>
        <fullName evidence="4">Tetratricopeptide repeat protein</fullName>
    </submittedName>
</protein>
<evidence type="ECO:0000313" key="5">
    <source>
        <dbReference type="Proteomes" id="UP000323886"/>
    </source>
</evidence>
<comment type="caution">
    <text evidence="4">The sequence shown here is derived from an EMBL/GenBank/DDBJ whole genome shotgun (WGS) entry which is preliminary data.</text>
</comment>
<dbReference type="EMBL" id="VWPL01000004">
    <property type="protein sequence ID" value="KAA5602904.1"/>
    <property type="molecule type" value="Genomic_DNA"/>
</dbReference>
<dbReference type="RefSeq" id="WP_150096274.1">
    <property type="nucleotide sequence ID" value="NZ_VWPL01000004.1"/>
</dbReference>